<dbReference type="AlphaFoldDB" id="A0A5E5QYF4"/>
<reference evidence="1" key="1">
    <citation type="submission" date="2019-09" db="EMBL/GenBank/DDBJ databases">
        <authorList>
            <person name="Gross C."/>
            <person name="Bohn E."/>
        </authorList>
    </citation>
    <scope>NUCLEOTIDE SEQUENCE</scope>
    <source>
        <strain evidence="1">ID40</strain>
    </source>
</reference>
<accession>A0A5E5QYF4</accession>
<gene>
    <name evidence="1" type="ORF">TUEID40_01625</name>
</gene>
<protein>
    <submittedName>
        <fullName evidence="1">Uncharacterized protein</fullName>
    </submittedName>
</protein>
<name>A0A5E5QYF4_PSEAI</name>
<dbReference type="EMBL" id="LR700248">
    <property type="protein sequence ID" value="VVH80470.1"/>
    <property type="molecule type" value="Genomic_DNA"/>
</dbReference>
<sequence>MIKDKNWRLENMLGSLGENPEDVRDFFVYSYHFIDDRLFFLNARETLGEFPDGYAIINEAEKLLKQHGWDGDGVLELLWFPPFIGVGVEDTYGVVCFHVKQSNNGTSWFASRFELPFESLELHKL</sequence>
<organism evidence="1">
    <name type="scientific">Pseudomonas aeruginosa</name>
    <dbReference type="NCBI Taxonomy" id="287"/>
    <lineage>
        <taxon>Bacteria</taxon>
        <taxon>Pseudomonadati</taxon>
        <taxon>Pseudomonadota</taxon>
        <taxon>Gammaproteobacteria</taxon>
        <taxon>Pseudomonadales</taxon>
        <taxon>Pseudomonadaceae</taxon>
        <taxon>Pseudomonas</taxon>
    </lineage>
</organism>
<dbReference type="RefSeq" id="WP_152905915.1">
    <property type="nucleotide sequence ID" value="NZ_JVCT01000006.1"/>
</dbReference>
<evidence type="ECO:0000313" key="1">
    <source>
        <dbReference type="EMBL" id="VVH80470.1"/>
    </source>
</evidence>
<proteinExistence type="predicted"/>